<dbReference type="SUPFAM" id="SSF49854">
    <property type="entry name" value="Spermadhesin, CUB domain"/>
    <property type="match status" value="1"/>
</dbReference>
<dbReference type="InterPro" id="IPR000859">
    <property type="entry name" value="CUB_dom"/>
</dbReference>
<dbReference type="CDD" id="cd00041">
    <property type="entry name" value="CUB"/>
    <property type="match status" value="1"/>
</dbReference>
<keyword evidence="4" id="KW-0812">Transmembrane</keyword>
<reference evidence="7" key="1">
    <citation type="submission" date="2025-08" db="UniProtKB">
        <authorList>
            <consortium name="RefSeq"/>
        </authorList>
    </citation>
    <scope>IDENTIFICATION</scope>
    <source>
        <tissue evidence="7">Whole sample</tissue>
    </source>
</reference>
<proteinExistence type="predicted"/>
<dbReference type="GeneID" id="111126093"/>
<dbReference type="PROSITE" id="PS01180">
    <property type="entry name" value="CUB"/>
    <property type="match status" value="1"/>
</dbReference>
<evidence type="ECO:0000256" key="1">
    <source>
        <dbReference type="ARBA" id="ARBA00022737"/>
    </source>
</evidence>
<keyword evidence="6" id="KW-1185">Reference proteome</keyword>
<name>A0A8B8DDZ9_CRAVI</name>
<keyword evidence="2" id="KW-1015">Disulfide bond</keyword>
<keyword evidence="4" id="KW-0472">Membrane</keyword>
<dbReference type="Pfam" id="PF00431">
    <property type="entry name" value="CUB"/>
    <property type="match status" value="1"/>
</dbReference>
<protein>
    <submittedName>
        <fullName evidence="7">Cubilin-like</fullName>
    </submittedName>
</protein>
<dbReference type="KEGG" id="cvn:111126093"/>
<evidence type="ECO:0000256" key="4">
    <source>
        <dbReference type="SAM" id="Phobius"/>
    </source>
</evidence>
<evidence type="ECO:0000256" key="2">
    <source>
        <dbReference type="ARBA" id="ARBA00023157"/>
    </source>
</evidence>
<dbReference type="SMART" id="SM00042">
    <property type="entry name" value="CUB"/>
    <property type="match status" value="1"/>
</dbReference>
<dbReference type="OrthoDB" id="6162214at2759"/>
<keyword evidence="1" id="KW-0677">Repeat</keyword>
<evidence type="ECO:0000256" key="3">
    <source>
        <dbReference type="PROSITE-ProRule" id="PRU00059"/>
    </source>
</evidence>
<dbReference type="Proteomes" id="UP000694844">
    <property type="component" value="Chromosome 3"/>
</dbReference>
<feature type="domain" description="CUB" evidence="5">
    <location>
        <begin position="34"/>
        <end position="151"/>
    </location>
</feature>
<organism evidence="6 7">
    <name type="scientific">Crassostrea virginica</name>
    <name type="common">Eastern oyster</name>
    <dbReference type="NCBI Taxonomy" id="6565"/>
    <lineage>
        <taxon>Eukaryota</taxon>
        <taxon>Metazoa</taxon>
        <taxon>Spiralia</taxon>
        <taxon>Lophotrochozoa</taxon>
        <taxon>Mollusca</taxon>
        <taxon>Bivalvia</taxon>
        <taxon>Autobranchia</taxon>
        <taxon>Pteriomorphia</taxon>
        <taxon>Ostreida</taxon>
        <taxon>Ostreoidea</taxon>
        <taxon>Ostreidae</taxon>
        <taxon>Crassostrea</taxon>
    </lineage>
</organism>
<feature type="transmembrane region" description="Helical" evidence="4">
    <location>
        <begin position="238"/>
        <end position="260"/>
    </location>
</feature>
<dbReference type="RefSeq" id="XP_022326203.1">
    <property type="nucleotide sequence ID" value="XM_022470495.1"/>
</dbReference>
<evidence type="ECO:0000313" key="6">
    <source>
        <dbReference type="Proteomes" id="UP000694844"/>
    </source>
</evidence>
<evidence type="ECO:0000313" key="7">
    <source>
        <dbReference type="RefSeq" id="XP_022326203.1"/>
    </source>
</evidence>
<dbReference type="AlphaFoldDB" id="A0A8B8DDZ9"/>
<gene>
    <name evidence="7" type="primary">LOC111126093</name>
</gene>
<sequence length="322" mass="35818">MLNASKGDSHGKKSCFLFYLGFLVFLGKSAGHTYGIMLDLNGRNVITSPGYPENYPDNANYTWILNTGDRKANVTFSILDFDVPRPYQQPQCDDFLKIEEVDPCCFTLLKRCDRGEFKPFNITATGNNITISFVSDDKYNAKGFNLTWKVYLSETITTSTTTTLPTTLRTATPSPSPPRTTTTLTTAITKTNGTKSSPSITDTSWTIQQSTKSHYDITTGLADNTRSPEITRLNLTEIVPLILGISAIEIALIAIGVYIVKKRRSSSREKKNQDVNFDKQVQPVSRESVQSIHSIGNVYESIPLEHFSTDVIVEDDGNENQE</sequence>
<dbReference type="Gene3D" id="2.60.120.290">
    <property type="entry name" value="Spermadhesin, CUB domain"/>
    <property type="match status" value="1"/>
</dbReference>
<dbReference type="InterPro" id="IPR035914">
    <property type="entry name" value="Sperma_CUB_dom_sf"/>
</dbReference>
<accession>A0A8B8DDZ9</accession>
<dbReference type="PANTHER" id="PTHR24251">
    <property type="entry name" value="OVOCHYMASE-RELATED"/>
    <property type="match status" value="1"/>
</dbReference>
<keyword evidence="4" id="KW-1133">Transmembrane helix</keyword>
<evidence type="ECO:0000259" key="5">
    <source>
        <dbReference type="PROSITE" id="PS01180"/>
    </source>
</evidence>
<comment type="caution">
    <text evidence="3">Lacks conserved residue(s) required for the propagation of feature annotation.</text>
</comment>